<keyword evidence="4" id="KW-1185">Reference proteome</keyword>
<organism evidence="3 4">
    <name type="scientific">Christiangramia echinicola</name>
    <dbReference type="NCBI Taxonomy" id="279359"/>
    <lineage>
        <taxon>Bacteria</taxon>
        <taxon>Pseudomonadati</taxon>
        <taxon>Bacteroidota</taxon>
        <taxon>Flavobacteriia</taxon>
        <taxon>Flavobacteriales</taxon>
        <taxon>Flavobacteriaceae</taxon>
        <taxon>Christiangramia</taxon>
    </lineage>
</organism>
<dbReference type="InterPro" id="IPR006016">
    <property type="entry name" value="UspA"/>
</dbReference>
<dbReference type="Pfam" id="PF00582">
    <property type="entry name" value="Usp"/>
    <property type="match status" value="2"/>
</dbReference>
<feature type="domain" description="UspA" evidence="2">
    <location>
        <begin position="146"/>
        <end position="272"/>
    </location>
</feature>
<gene>
    <name evidence="3" type="ORF">SAMN04488552_2168</name>
</gene>
<dbReference type="Gene3D" id="3.40.50.620">
    <property type="entry name" value="HUPs"/>
    <property type="match status" value="2"/>
</dbReference>
<dbReference type="SUPFAM" id="SSF52402">
    <property type="entry name" value="Adenine nucleotide alpha hydrolases-like"/>
    <property type="match status" value="2"/>
</dbReference>
<evidence type="ECO:0000313" key="4">
    <source>
        <dbReference type="Proteomes" id="UP000198858"/>
    </source>
</evidence>
<dbReference type="AlphaFoldDB" id="A0A1H1PLP3"/>
<accession>A0A1H1PLP3</accession>
<dbReference type="PANTHER" id="PTHR46268">
    <property type="entry name" value="STRESS RESPONSE PROTEIN NHAX"/>
    <property type="match status" value="1"/>
</dbReference>
<dbReference type="RefSeq" id="WP_089662559.1">
    <property type="nucleotide sequence ID" value="NZ_LT629745.1"/>
</dbReference>
<dbReference type="EMBL" id="LT629745">
    <property type="protein sequence ID" value="SDS12202.1"/>
    <property type="molecule type" value="Genomic_DNA"/>
</dbReference>
<feature type="domain" description="UspA" evidence="2">
    <location>
        <begin position="4"/>
        <end position="137"/>
    </location>
</feature>
<dbReference type="STRING" id="1250231.SAMN04488552_2168"/>
<evidence type="ECO:0000313" key="3">
    <source>
        <dbReference type="EMBL" id="SDS12202.1"/>
    </source>
</evidence>
<protein>
    <submittedName>
        <fullName evidence="3">Nucleotide-binding universal stress protein, UspA family</fullName>
    </submittedName>
</protein>
<dbReference type="InterPro" id="IPR014729">
    <property type="entry name" value="Rossmann-like_a/b/a_fold"/>
</dbReference>
<proteinExistence type="inferred from homology"/>
<dbReference type="CDD" id="cd00293">
    <property type="entry name" value="USP-like"/>
    <property type="match status" value="1"/>
</dbReference>
<evidence type="ECO:0000259" key="2">
    <source>
        <dbReference type="Pfam" id="PF00582"/>
    </source>
</evidence>
<dbReference type="PANTHER" id="PTHR46268:SF6">
    <property type="entry name" value="UNIVERSAL STRESS PROTEIN UP12"/>
    <property type="match status" value="1"/>
</dbReference>
<sequence>MKNIEKILVALDLTSTDADLIQYASFLSDQLNPKKVYFVHNIKKYEISELFQEQLKELDLETLISEELDEKVATHFKTDIPSEVLISEDPYTESLINYVANKYEIDLVMVGNKSNNEGTGIVSDKLMRLLKCDIVSVPNNVKINMKNIWGGTDFSKESSKVFQLSSMLANSTGANITAVNIFNVPVQFTPYLNKEEMIPKIEKHTRDKFEKFLKKHKITDCEIKVIRGRDASVAEKLNIEAEKAGADLLVVADKGGNVFSSLLVGSVTDELFDRKLRIPLWVAK</sequence>
<dbReference type="Proteomes" id="UP000198858">
    <property type="component" value="Chromosome I"/>
</dbReference>
<evidence type="ECO:0000256" key="1">
    <source>
        <dbReference type="ARBA" id="ARBA00008791"/>
    </source>
</evidence>
<reference evidence="3 4" key="1">
    <citation type="submission" date="2016-10" db="EMBL/GenBank/DDBJ databases">
        <authorList>
            <person name="Varghese N."/>
            <person name="Submissions S."/>
        </authorList>
    </citation>
    <scope>NUCLEOTIDE SEQUENCE [LARGE SCALE GENOMIC DNA]</scope>
    <source>
        <strain evidence="3 4">Mar_2010_102</strain>
    </source>
</reference>
<name>A0A1H1PLP3_9FLAO</name>
<comment type="similarity">
    <text evidence="1">Belongs to the universal stress protein A family.</text>
</comment>